<evidence type="ECO:0000313" key="3">
    <source>
        <dbReference type="EMBL" id="QCB93467.1"/>
    </source>
</evidence>
<feature type="compositionally biased region" description="Low complexity" evidence="1">
    <location>
        <begin position="173"/>
        <end position="182"/>
    </location>
</feature>
<evidence type="ECO:0000256" key="1">
    <source>
        <dbReference type="SAM" id="MobiDB-lite"/>
    </source>
</evidence>
<dbReference type="AlphaFoldDB" id="A0A4P7SIU3"/>
<dbReference type="Proteomes" id="UP000296469">
    <property type="component" value="Chromosome"/>
</dbReference>
<dbReference type="Pfam" id="PF09534">
    <property type="entry name" value="Trp_oprn_chp"/>
    <property type="match status" value="1"/>
</dbReference>
<name>A0A4P7SIU3_9CELL</name>
<organism evidence="3 4">
    <name type="scientific">Cellulomonas shaoxiangyii</name>
    <dbReference type="NCBI Taxonomy" id="2566013"/>
    <lineage>
        <taxon>Bacteria</taxon>
        <taxon>Bacillati</taxon>
        <taxon>Actinomycetota</taxon>
        <taxon>Actinomycetes</taxon>
        <taxon>Micrococcales</taxon>
        <taxon>Cellulomonadaceae</taxon>
        <taxon>Cellulomonas</taxon>
    </lineage>
</organism>
<dbReference type="RefSeq" id="WP_135971738.1">
    <property type="nucleotide sequence ID" value="NZ_CP039291.1"/>
</dbReference>
<keyword evidence="2" id="KW-0472">Membrane</keyword>
<gene>
    <name evidence="3" type="ORF">E5225_07745</name>
</gene>
<feature type="transmembrane region" description="Helical" evidence="2">
    <location>
        <begin position="86"/>
        <end position="106"/>
    </location>
</feature>
<dbReference type="EMBL" id="CP039291">
    <property type="protein sequence ID" value="QCB93467.1"/>
    <property type="molecule type" value="Genomic_DNA"/>
</dbReference>
<feature type="region of interest" description="Disordered" evidence="1">
    <location>
        <begin position="162"/>
        <end position="207"/>
    </location>
</feature>
<dbReference type="InterPro" id="IPR019051">
    <property type="entry name" value="Trp_biosyn_TM_oprn/chp"/>
</dbReference>
<dbReference type="KEGG" id="celz:E5225_07745"/>
<reference evidence="3 4" key="1">
    <citation type="submission" date="2019-04" db="EMBL/GenBank/DDBJ databases">
        <title>Isolation and identification of Cellulomonas shaoxiangyii sp. Nov. isolated from feces of the Tibetan antelopes (Pantholops hodgsonii) in the Qinghai-Tibet plateau of China.</title>
        <authorList>
            <person name="Tian Z."/>
        </authorList>
    </citation>
    <scope>NUCLEOTIDE SEQUENCE [LARGE SCALE GENOMIC DNA]</scope>
    <source>
        <strain evidence="3 4">Z28</strain>
    </source>
</reference>
<accession>A0A4P7SIU3</accession>
<protein>
    <submittedName>
        <fullName evidence="3">Trp biosynthesis protein</fullName>
    </submittedName>
</protein>
<keyword evidence="2" id="KW-0812">Transmembrane</keyword>
<evidence type="ECO:0000313" key="4">
    <source>
        <dbReference type="Proteomes" id="UP000296469"/>
    </source>
</evidence>
<sequence length="207" mass="20062">MTAGPEGRGAAPRRGRWLALVVLAAAAVAASALPTWVTARAGTALEGDVVVRVPGTEAAPEVLAAAVALLASAGALALVGPVGRRVVAVVTAACGALVVAAALAVLRDPAGAATAAVAARTGVEPVAPDAGLTAGPVVTTALGVLVVVLALALLRARGAWRQRSRRHEVPRTPAAGAAAPGAAAGGAGPDDDDRADWDALSRGDDPS</sequence>
<keyword evidence="2" id="KW-1133">Transmembrane helix</keyword>
<feature type="compositionally biased region" description="Basic and acidic residues" evidence="1">
    <location>
        <begin position="196"/>
        <end position="207"/>
    </location>
</feature>
<feature type="transmembrane region" description="Helical" evidence="2">
    <location>
        <begin position="58"/>
        <end position="79"/>
    </location>
</feature>
<evidence type="ECO:0000256" key="2">
    <source>
        <dbReference type="SAM" id="Phobius"/>
    </source>
</evidence>
<feature type="transmembrane region" description="Helical" evidence="2">
    <location>
        <begin position="134"/>
        <end position="156"/>
    </location>
</feature>
<keyword evidence="4" id="KW-1185">Reference proteome</keyword>
<proteinExistence type="predicted"/>